<dbReference type="EC" id="7.1.1.-" evidence="11"/>
<evidence type="ECO:0000313" key="13">
    <source>
        <dbReference type="EMBL" id="CUU05772.1"/>
    </source>
</evidence>
<dbReference type="NCBIfam" id="NF004321">
    <property type="entry name" value="PRK05715.1-3"/>
    <property type="match status" value="1"/>
</dbReference>
<accession>A0A0P1MJ01</accession>
<evidence type="ECO:0000256" key="7">
    <source>
        <dbReference type="ARBA" id="ARBA00022967"/>
    </source>
</evidence>
<dbReference type="OrthoDB" id="9810120at2"/>
<accession>A0A0N7MZC5</accession>
<dbReference type="GO" id="GO:0030964">
    <property type="term" value="C:NADH dehydrogenase complex"/>
    <property type="evidence" value="ECO:0007669"/>
    <property type="project" value="TreeGrafter"/>
</dbReference>
<feature type="transmembrane region" description="Helical" evidence="11">
    <location>
        <begin position="31"/>
        <end position="54"/>
    </location>
</feature>
<evidence type="ECO:0000313" key="15">
    <source>
        <dbReference type="Proteomes" id="UP000182200"/>
    </source>
</evidence>
<accession>A0A0P1M909</accession>
<accession>A0A0S4N3P7</accession>
<accession>A0A0P1NVW7</accession>
<dbReference type="HAMAP" id="MF_01456">
    <property type="entry name" value="NDH1_NuoK"/>
    <property type="match status" value="1"/>
</dbReference>
<dbReference type="NCBIfam" id="NF004323">
    <property type="entry name" value="PRK05715.1-5"/>
    <property type="match status" value="1"/>
</dbReference>
<keyword evidence="11" id="KW-0830">Ubiquinone</keyword>
<dbReference type="PANTHER" id="PTHR11434:SF21">
    <property type="entry name" value="NADH DEHYDROGENASE SUBUNIT 4L-RELATED"/>
    <property type="match status" value="1"/>
</dbReference>
<dbReference type="GO" id="GO:0048038">
    <property type="term" value="F:quinone binding"/>
    <property type="evidence" value="ECO:0007669"/>
    <property type="project" value="UniProtKB-KW"/>
</dbReference>
<keyword evidence="4 11" id="KW-0813">Transport</keyword>
<dbReference type="STRING" id="1633631.GCA_001442925_01340"/>
<accession>A0A0P1LDT1</accession>
<feature type="transmembrane region" description="Helical" evidence="11">
    <location>
        <begin position="6"/>
        <end position="24"/>
    </location>
</feature>
<dbReference type="FunFam" id="1.10.287.3510:FF:000001">
    <property type="entry name" value="NADH-quinone oxidoreductase subunit K"/>
    <property type="match status" value="1"/>
</dbReference>
<dbReference type="GO" id="GO:0042773">
    <property type="term" value="P:ATP synthesis coupled electron transport"/>
    <property type="evidence" value="ECO:0007669"/>
    <property type="project" value="InterPro"/>
</dbReference>
<dbReference type="Proteomes" id="UP000182200">
    <property type="component" value="Unassembled WGS sequence"/>
</dbReference>
<keyword evidence="10 11" id="KW-0472">Membrane</keyword>
<evidence type="ECO:0000256" key="10">
    <source>
        <dbReference type="ARBA" id="ARBA00023136"/>
    </source>
</evidence>
<comment type="subunit">
    <text evidence="11">NDH-1 is composed of 14 different subunits. Subunits NuoA, H, J, K, L, M, N constitute the membrane sector of the complex.</text>
</comment>
<proteinExistence type="inferred from homology"/>
<name>A0A0P1LDT1_9BACT</name>
<evidence type="ECO:0000256" key="1">
    <source>
        <dbReference type="ARBA" id="ARBA00002378"/>
    </source>
</evidence>
<comment type="similarity">
    <text evidence="3 11">Belongs to the complex I subunit 4L family.</text>
</comment>
<dbReference type="InterPro" id="IPR039428">
    <property type="entry name" value="NUOK/Mnh_C1-like"/>
</dbReference>
<feature type="transmembrane region" description="Helical" evidence="11">
    <location>
        <begin position="60"/>
        <end position="84"/>
    </location>
</feature>
<dbReference type="InterPro" id="IPR001133">
    <property type="entry name" value="NADH_UbQ_OxRdtase_chain4L/K"/>
</dbReference>
<accession>A0A0P1M4L1</accession>
<organism evidence="13 14">
    <name type="scientific">Candidatus Kryptonium thompsonii</name>
    <dbReference type="NCBI Taxonomy" id="1633631"/>
    <lineage>
        <taxon>Bacteria</taxon>
        <taxon>Pseudomonadati</taxon>
        <taxon>Candidatus Kryptoniota</taxon>
        <taxon>Candidatus Kryptonium</taxon>
    </lineage>
</organism>
<dbReference type="Gene3D" id="1.10.287.3510">
    <property type="match status" value="1"/>
</dbReference>
<accession>A0A0P1P6M7</accession>
<evidence type="ECO:0000256" key="5">
    <source>
        <dbReference type="ARBA" id="ARBA00022692"/>
    </source>
</evidence>
<protein>
    <recommendedName>
        <fullName evidence="11">NADH-quinone oxidoreductase subunit K</fullName>
        <ecNumber evidence="11">7.1.1.-</ecNumber>
    </recommendedName>
    <alternativeName>
        <fullName evidence="11">NADH dehydrogenase I subunit K</fullName>
    </alternativeName>
    <alternativeName>
        <fullName evidence="11">NDH-1 subunit K</fullName>
    </alternativeName>
</protein>
<dbReference type="GO" id="GO:0050136">
    <property type="term" value="F:NADH dehydrogenase (quinone) (non-electrogenic) activity"/>
    <property type="evidence" value="ECO:0007669"/>
    <property type="project" value="UniProtKB-UniRule"/>
</dbReference>
<keyword evidence="8 11" id="KW-1133">Transmembrane helix</keyword>
<accession>A0A0P1M0A9</accession>
<dbReference type="GO" id="GO:0005886">
    <property type="term" value="C:plasma membrane"/>
    <property type="evidence" value="ECO:0007669"/>
    <property type="project" value="UniProtKB-SubCell"/>
</dbReference>
<evidence type="ECO:0000256" key="6">
    <source>
        <dbReference type="ARBA" id="ARBA00022719"/>
    </source>
</evidence>
<evidence type="ECO:0000313" key="12">
    <source>
        <dbReference type="EMBL" id="CUS88837.1"/>
    </source>
</evidence>
<evidence type="ECO:0000256" key="4">
    <source>
        <dbReference type="ARBA" id="ARBA00022448"/>
    </source>
</evidence>
<comment type="function">
    <text evidence="1 11">NDH-1 shuttles electrons from NADH, via FMN and iron-sulfur (Fe-S) centers, to quinones in the respiratory chain. The immediate electron acceptor for the enzyme in this species is believed to be ubiquinone. Couples the redox reaction to proton translocation (for every two electrons transferred, four hydrogen ions are translocated across the cytoplasmic membrane), and thus conserves the redox energy in a proton gradient.</text>
</comment>
<reference evidence="12 15" key="2">
    <citation type="submission" date="2015-11" db="EMBL/GenBank/DDBJ databases">
        <authorList>
            <person name="Varghese N."/>
        </authorList>
    </citation>
    <scope>NUCLEOTIDE SEQUENCE [LARGE SCALE GENOMIC DNA]</scope>
    <source>
        <strain evidence="12 15">JGI-8</strain>
    </source>
</reference>
<dbReference type="EMBL" id="CZVI01000016">
    <property type="protein sequence ID" value="CUS88837.1"/>
    <property type="molecule type" value="Genomic_DNA"/>
</dbReference>
<keyword evidence="6 11" id="KW-0874">Quinone</keyword>
<keyword evidence="11" id="KW-1003">Cell membrane</keyword>
<dbReference type="EMBL" id="FAOP01000005">
    <property type="protein sequence ID" value="CUU05772.1"/>
    <property type="molecule type" value="Genomic_DNA"/>
</dbReference>
<keyword evidence="15" id="KW-1185">Reference proteome</keyword>
<evidence type="ECO:0000256" key="9">
    <source>
        <dbReference type="ARBA" id="ARBA00023027"/>
    </source>
</evidence>
<comment type="subcellular location">
    <subcellularLocation>
        <location evidence="11">Cell membrane</location>
        <topology evidence="11">Multi-pass membrane protein</topology>
    </subcellularLocation>
    <subcellularLocation>
        <location evidence="2">Membrane</location>
        <topology evidence="2">Multi-pass membrane protein</topology>
    </subcellularLocation>
</comment>
<dbReference type="AlphaFoldDB" id="A0A0P1LDT1"/>
<dbReference type="RefSeq" id="WP_047134642.1">
    <property type="nucleotide sequence ID" value="NZ_CZVI01000016.1"/>
</dbReference>
<dbReference type="Proteomes" id="UP000182011">
    <property type="component" value="Unassembled WGS sequence"/>
</dbReference>
<gene>
    <name evidence="11" type="primary">nuoK</name>
    <name evidence="13" type="ORF">JGI4_01345</name>
    <name evidence="12" type="ORF">JGI8_01248</name>
</gene>
<sequence>MIPLSWYLFLSLILFTIGVLGVLIRRNAIVIFMCIELMLNSVNLALVGFSSYIGNEIGQMLVFFVLVVAAAEVSVGLAIIIAIFRNRLTVNIDEINLLKW</sequence>
<reference evidence="13 14" key="1">
    <citation type="submission" date="2015-11" db="EMBL/GenBank/DDBJ databases">
        <authorList>
            <person name="Zhang Y."/>
            <person name="Guo Z."/>
        </authorList>
    </citation>
    <scope>NUCLEOTIDE SEQUENCE [LARGE SCALE GENOMIC DNA]</scope>
    <source>
        <strain evidence="13">JGI-4</strain>
    </source>
</reference>
<evidence type="ECO:0000256" key="2">
    <source>
        <dbReference type="ARBA" id="ARBA00004141"/>
    </source>
</evidence>
<evidence type="ECO:0000256" key="11">
    <source>
        <dbReference type="HAMAP-Rule" id="MF_01456"/>
    </source>
</evidence>
<accession>A0A0P1LHV3</accession>
<dbReference type="PANTHER" id="PTHR11434">
    <property type="entry name" value="NADH-UBIQUINONE OXIDOREDUCTASE SUBUNIT ND4L"/>
    <property type="match status" value="1"/>
</dbReference>
<evidence type="ECO:0000313" key="14">
    <source>
        <dbReference type="Proteomes" id="UP000182011"/>
    </source>
</evidence>
<evidence type="ECO:0000256" key="8">
    <source>
        <dbReference type="ARBA" id="ARBA00022989"/>
    </source>
</evidence>
<comment type="catalytic activity">
    <reaction evidence="11">
        <text>a quinone + NADH + 5 H(+)(in) = a quinol + NAD(+) + 4 H(+)(out)</text>
        <dbReference type="Rhea" id="RHEA:57888"/>
        <dbReference type="ChEBI" id="CHEBI:15378"/>
        <dbReference type="ChEBI" id="CHEBI:24646"/>
        <dbReference type="ChEBI" id="CHEBI:57540"/>
        <dbReference type="ChEBI" id="CHEBI:57945"/>
        <dbReference type="ChEBI" id="CHEBI:132124"/>
    </reaction>
</comment>
<keyword evidence="7 11" id="KW-1278">Translocase</keyword>
<dbReference type="NCBIfam" id="NF004320">
    <property type="entry name" value="PRK05715.1-2"/>
    <property type="match status" value="1"/>
</dbReference>
<dbReference type="Pfam" id="PF00420">
    <property type="entry name" value="Oxidored_q2"/>
    <property type="match status" value="1"/>
</dbReference>
<evidence type="ECO:0000256" key="3">
    <source>
        <dbReference type="ARBA" id="ARBA00010519"/>
    </source>
</evidence>
<keyword evidence="9 11" id="KW-0520">NAD</keyword>
<keyword evidence="5 11" id="KW-0812">Transmembrane</keyword>